<dbReference type="STRING" id="1030841.HMPREF9370_0972"/>
<accession>G4CPH2</accession>
<dbReference type="HOGENOM" id="CLU_3313395_0_0_4"/>
<evidence type="ECO:0000313" key="1">
    <source>
        <dbReference type="EMBL" id="EGZ47891.1"/>
    </source>
</evidence>
<reference evidence="1 2" key="1">
    <citation type="submission" date="2011-06" db="EMBL/GenBank/DDBJ databases">
        <authorList>
            <person name="Muzny D."/>
            <person name="Qin X."/>
            <person name="Deng J."/>
            <person name="Jiang H."/>
            <person name="Liu Y."/>
            <person name="Qu J."/>
            <person name="Song X.-Z."/>
            <person name="Zhang L."/>
            <person name="Thornton R."/>
            <person name="Coyle M."/>
            <person name="Francisco L."/>
            <person name="Jackson L."/>
            <person name="Javaid M."/>
            <person name="Korchina V."/>
            <person name="Kovar C."/>
            <person name="Mata R."/>
            <person name="Mathew T."/>
            <person name="Ngo R."/>
            <person name="Nguyen L."/>
            <person name="Nguyen N."/>
            <person name="Okwuonu G."/>
            <person name="Ongeri F."/>
            <person name="Pham C."/>
            <person name="Simmons D."/>
            <person name="Wilczek-Boney K."/>
            <person name="Hale W."/>
            <person name="Jakkamsetti A."/>
            <person name="Pham P."/>
            <person name="Ruth R."/>
            <person name="San Lucas F."/>
            <person name="Warren J."/>
            <person name="Zhang J."/>
            <person name="Zhao Z."/>
            <person name="Zhou C."/>
            <person name="Zhu D."/>
            <person name="Lee S."/>
            <person name="Bess C."/>
            <person name="Blankenburg K."/>
            <person name="Forbes L."/>
            <person name="Fu Q."/>
            <person name="Gubbala S."/>
            <person name="Hirani K."/>
            <person name="Jayaseelan J.C."/>
            <person name="Lara F."/>
            <person name="Munidasa M."/>
            <person name="Palculict T."/>
            <person name="Patil S."/>
            <person name="Pu L.-L."/>
            <person name="Saada N."/>
            <person name="Tang L."/>
            <person name="Weissenberger G."/>
            <person name="Zhu Y."/>
            <person name="Hemphill L."/>
            <person name="Shang Y."/>
            <person name="Youmans B."/>
            <person name="Ayvaz T."/>
            <person name="Ross M."/>
            <person name="Santibanez J."/>
            <person name="Aqrawi P."/>
            <person name="Gross S."/>
            <person name="Joshi V."/>
            <person name="Fowler G."/>
            <person name="Nazareth L."/>
            <person name="Reid J."/>
            <person name="Worley K."/>
            <person name="Petrosino J."/>
            <person name="Highlander S."/>
            <person name="Gibbs R."/>
        </authorList>
    </citation>
    <scope>NUCLEOTIDE SEQUENCE [LARGE SCALE GENOMIC DNA]</scope>
    <source>
        <strain evidence="1 2">9715</strain>
    </source>
</reference>
<comment type="caution">
    <text evidence="1">The sequence shown here is derived from an EMBL/GenBank/DDBJ whole genome shotgun (WGS) entry which is preliminary data.</text>
</comment>
<name>G4CPH2_9NEIS</name>
<protein>
    <submittedName>
        <fullName evidence="1">Uncharacterized protein</fullName>
    </submittedName>
</protein>
<dbReference type="EMBL" id="AGAZ01000037">
    <property type="protein sequence ID" value="EGZ47891.1"/>
    <property type="molecule type" value="Genomic_DNA"/>
</dbReference>
<gene>
    <name evidence="1" type="ORF">HMPREF9370_0972</name>
</gene>
<proteinExistence type="predicted"/>
<evidence type="ECO:0000313" key="2">
    <source>
        <dbReference type="Proteomes" id="UP000005336"/>
    </source>
</evidence>
<dbReference type="Proteomes" id="UP000005336">
    <property type="component" value="Unassembled WGS sequence"/>
</dbReference>
<keyword evidence="2" id="KW-1185">Reference proteome</keyword>
<organism evidence="1 2">
    <name type="scientific">Neisseria wadsworthii 9715</name>
    <dbReference type="NCBI Taxonomy" id="1030841"/>
    <lineage>
        <taxon>Bacteria</taxon>
        <taxon>Pseudomonadati</taxon>
        <taxon>Pseudomonadota</taxon>
        <taxon>Betaproteobacteria</taxon>
        <taxon>Neisseriales</taxon>
        <taxon>Neisseriaceae</taxon>
        <taxon>Neisseria</taxon>
    </lineage>
</organism>
<sequence>MKHPPYSKGRLKDDFQTAFLSLPTFITLKENDYVQYTNQ</sequence>
<dbReference type="AlphaFoldDB" id="G4CPH2"/>